<keyword evidence="3" id="KW-1185">Reference proteome</keyword>
<dbReference type="SUPFAM" id="SSF48452">
    <property type="entry name" value="TPR-like"/>
    <property type="match status" value="2"/>
</dbReference>
<dbReference type="Proteomes" id="UP000317422">
    <property type="component" value="Unassembled WGS sequence"/>
</dbReference>
<proteinExistence type="predicted"/>
<dbReference type="Pfam" id="PF13424">
    <property type="entry name" value="TPR_12"/>
    <property type="match status" value="1"/>
</dbReference>
<comment type="caution">
    <text evidence="2">The sequence shown here is derived from an EMBL/GenBank/DDBJ whole genome shotgun (WGS) entry which is preliminary data.</text>
</comment>
<organism evidence="2 3">
    <name type="scientific">Haloactinospora alba</name>
    <dbReference type="NCBI Taxonomy" id="405555"/>
    <lineage>
        <taxon>Bacteria</taxon>
        <taxon>Bacillati</taxon>
        <taxon>Actinomycetota</taxon>
        <taxon>Actinomycetes</taxon>
        <taxon>Streptosporangiales</taxon>
        <taxon>Nocardiopsidaceae</taxon>
        <taxon>Haloactinospora</taxon>
    </lineage>
</organism>
<dbReference type="EMBL" id="VFQC01000001">
    <property type="protein sequence ID" value="TQN31905.1"/>
    <property type="molecule type" value="Genomic_DNA"/>
</dbReference>
<dbReference type="InterPro" id="IPR053137">
    <property type="entry name" value="NLR-like"/>
</dbReference>
<dbReference type="SMART" id="SM00028">
    <property type="entry name" value="TPR"/>
    <property type="match status" value="2"/>
</dbReference>
<evidence type="ECO:0000313" key="2">
    <source>
        <dbReference type="EMBL" id="TQN31905.1"/>
    </source>
</evidence>
<dbReference type="Pfam" id="PF13176">
    <property type="entry name" value="TPR_7"/>
    <property type="match status" value="1"/>
</dbReference>
<feature type="compositionally biased region" description="Low complexity" evidence="1">
    <location>
        <begin position="12"/>
        <end position="24"/>
    </location>
</feature>
<evidence type="ECO:0000256" key="1">
    <source>
        <dbReference type="SAM" id="MobiDB-lite"/>
    </source>
</evidence>
<reference evidence="2 3" key="1">
    <citation type="submission" date="2019-06" db="EMBL/GenBank/DDBJ databases">
        <title>Sequencing the genomes of 1000 actinobacteria strains.</title>
        <authorList>
            <person name="Klenk H.-P."/>
        </authorList>
    </citation>
    <scope>NUCLEOTIDE SEQUENCE [LARGE SCALE GENOMIC DNA]</scope>
    <source>
        <strain evidence="2 3">DSM 45015</strain>
    </source>
</reference>
<feature type="region of interest" description="Disordered" evidence="1">
    <location>
        <begin position="1"/>
        <end position="34"/>
    </location>
</feature>
<accession>A0A543NJ78</accession>
<evidence type="ECO:0000313" key="3">
    <source>
        <dbReference type="Proteomes" id="UP000317422"/>
    </source>
</evidence>
<name>A0A543NJ78_9ACTN</name>
<dbReference type="InterPro" id="IPR011990">
    <property type="entry name" value="TPR-like_helical_dom_sf"/>
</dbReference>
<dbReference type="PANTHER" id="PTHR46082">
    <property type="entry name" value="ATP/GTP-BINDING PROTEIN-RELATED"/>
    <property type="match status" value="1"/>
</dbReference>
<dbReference type="Gene3D" id="1.25.40.10">
    <property type="entry name" value="Tetratricopeptide repeat domain"/>
    <property type="match status" value="2"/>
</dbReference>
<dbReference type="InterPro" id="IPR019734">
    <property type="entry name" value="TPR_rpt"/>
</dbReference>
<dbReference type="AlphaFoldDB" id="A0A543NJ78"/>
<dbReference type="PANTHER" id="PTHR46082:SF6">
    <property type="entry name" value="AAA+ ATPASE DOMAIN-CONTAINING PROTEIN-RELATED"/>
    <property type="match status" value="1"/>
</dbReference>
<sequence length="288" mass="31712">MWRTLLRKSGFPTASSPSSRAPSTEAGPGQTPAMRAASLERTLNEHIEQLGHDDSRTITARNNLAGKYAQIGRRDAAVSQFEQALAEASRVFGEDHPQTDVIRENLAWSYEDASRPAEAAYQWETLLNHRDRRLGPVSADTVAARARLAVCYRKSGRYSAAIAHFERAIEDSAVPEEREDLRIGLSVAFGAVGRHDDTIQQLRIVHAQRTRRLGSKQHDTLVIQHRLGRAYNQAGRSGEAIDTLGSAYRNGIGASGDPEIRMLTLKIRRDLAGALSAAGRHREAANLF</sequence>
<gene>
    <name evidence="2" type="ORF">FHX37_1828</name>
</gene>
<protein>
    <submittedName>
        <fullName evidence="2">Tetratricopeptide repeat protein</fullName>
    </submittedName>
</protein>